<organism evidence="3 4">
    <name type="scientific">Herbaspirillum huttiense subsp. lycopersici</name>
    <dbReference type="NCBI Taxonomy" id="3074428"/>
    <lineage>
        <taxon>Bacteria</taxon>
        <taxon>Pseudomonadati</taxon>
        <taxon>Pseudomonadota</taxon>
        <taxon>Betaproteobacteria</taxon>
        <taxon>Burkholderiales</taxon>
        <taxon>Oxalobacteraceae</taxon>
        <taxon>Herbaspirillum</taxon>
    </lineage>
</organism>
<dbReference type="Gene3D" id="2.20.200.10">
    <property type="entry name" value="Outer membrane efflux proteins (OEP)"/>
    <property type="match status" value="1"/>
</dbReference>
<evidence type="ECO:0000313" key="3">
    <source>
        <dbReference type="EMBL" id="MDR9851826.1"/>
    </source>
</evidence>
<comment type="subcellular location">
    <subcellularLocation>
        <location evidence="2">Cell membrane</location>
        <topology evidence="2">Lipid-anchor</topology>
    </subcellularLocation>
</comment>
<reference evidence="3" key="1">
    <citation type="submission" date="2023-09" db="EMBL/GenBank/DDBJ databases">
        <title>Description of first Herbaspirillum huttiense subsp. nephrolepsisexaltata and Herbaspirillum huttiense subsp. lycopersicon.</title>
        <authorList>
            <person name="Poudel M."/>
            <person name="Sharma A."/>
            <person name="Goss E."/>
            <person name="Tapia J.H."/>
            <person name="Harmon C.M."/>
            <person name="Jones J.B."/>
        </authorList>
    </citation>
    <scope>NUCLEOTIDE SEQUENCE</scope>
    <source>
        <strain evidence="3">SE1</strain>
    </source>
</reference>
<sequence length="463" mass="49807">MIVRYCRLLLAWILMLPVAACTLAPEQKHTELPMPSQWRAPHELAPGEGTAHACWWAALGGTELSDLLRRARAGNFELEAAKARVRQADALARAAGAPLLPELALQGYAERTRTASDPSSNAHVLALAMNYELDLWGARQSASRSAQQQAAATAYLQQAMKISLDASVAQAYLQTVASRQRAALTRAAIENALQSLAAVNSQYRAGHVTATELTRRRRALLALQQQLVSHQRQAAAGLAALAALLGLPVQEVRVSLEGLDTLQVPTQQAALPPSLLLRRPDIVAMEHQLAAADADVTVARAALLPSLNLGASLGLGDERWRLPGHPVYELVAGLTMPIFNGGQLRAQRDQRSARRDEVLALYRAAIINALAEVESALQGLDASRSERRQQQQALAESSELVRLASSRHAAGFVDVLALGDARAELYAISDVAVEKRLTELEAAVTLYKALGGEWRDGACASIF</sequence>
<accession>A0ABU2EUJ0</accession>
<feature type="signal peptide" evidence="2">
    <location>
        <begin position="1"/>
        <end position="20"/>
    </location>
</feature>
<dbReference type="Pfam" id="PF02321">
    <property type="entry name" value="OEP"/>
    <property type="match status" value="2"/>
</dbReference>
<protein>
    <submittedName>
        <fullName evidence="3">Efflux transporter outer membrane subunit</fullName>
    </submittedName>
</protein>
<proteinExistence type="inferred from homology"/>
<dbReference type="RefSeq" id="WP_134040177.1">
    <property type="nucleotide sequence ID" value="NZ_JAVLSJ010000023.1"/>
</dbReference>
<evidence type="ECO:0000256" key="2">
    <source>
        <dbReference type="RuleBase" id="RU362097"/>
    </source>
</evidence>
<dbReference type="PANTHER" id="PTHR30203:SF33">
    <property type="entry name" value="BLR4455 PROTEIN"/>
    <property type="match status" value="1"/>
</dbReference>
<dbReference type="SUPFAM" id="SSF56954">
    <property type="entry name" value="Outer membrane efflux proteins (OEP)"/>
    <property type="match status" value="1"/>
</dbReference>
<comment type="similarity">
    <text evidence="1 2">Belongs to the outer membrane factor (OMF) (TC 1.B.17) family.</text>
</comment>
<dbReference type="NCBIfam" id="TIGR01845">
    <property type="entry name" value="outer_NodT"/>
    <property type="match status" value="1"/>
</dbReference>
<keyword evidence="2" id="KW-0449">Lipoprotein</keyword>
<dbReference type="InterPro" id="IPR010131">
    <property type="entry name" value="MdtP/NodT-like"/>
</dbReference>
<evidence type="ECO:0000313" key="4">
    <source>
        <dbReference type="Proteomes" id="UP001246576"/>
    </source>
</evidence>
<keyword evidence="2" id="KW-0472">Membrane</keyword>
<evidence type="ECO:0000256" key="1">
    <source>
        <dbReference type="ARBA" id="ARBA00007613"/>
    </source>
</evidence>
<dbReference type="InterPro" id="IPR003423">
    <property type="entry name" value="OMP_efflux"/>
</dbReference>
<dbReference type="Proteomes" id="UP001246576">
    <property type="component" value="Unassembled WGS sequence"/>
</dbReference>
<keyword evidence="2" id="KW-1134">Transmembrane beta strand</keyword>
<keyword evidence="2" id="KW-0732">Signal</keyword>
<dbReference type="EMBL" id="JAVLSJ010000023">
    <property type="protein sequence ID" value="MDR9851826.1"/>
    <property type="molecule type" value="Genomic_DNA"/>
</dbReference>
<gene>
    <name evidence="3" type="ORF">RI048_26615</name>
</gene>
<keyword evidence="2" id="KW-0564">Palmitate</keyword>
<name>A0ABU2EUJ0_9BURK</name>
<comment type="caution">
    <text evidence="3">The sequence shown here is derived from an EMBL/GenBank/DDBJ whole genome shotgun (WGS) entry which is preliminary data.</text>
</comment>
<keyword evidence="4" id="KW-1185">Reference proteome</keyword>
<feature type="chain" id="PRO_5044973190" evidence="2">
    <location>
        <begin position="21"/>
        <end position="463"/>
    </location>
</feature>
<dbReference type="PANTHER" id="PTHR30203">
    <property type="entry name" value="OUTER MEMBRANE CATION EFFLUX PROTEIN"/>
    <property type="match status" value="1"/>
</dbReference>
<keyword evidence="2" id="KW-0812">Transmembrane</keyword>
<dbReference type="Gene3D" id="1.20.1600.10">
    <property type="entry name" value="Outer membrane efflux proteins (OEP)"/>
    <property type="match status" value="1"/>
</dbReference>